<protein>
    <submittedName>
        <fullName evidence="2">Uncharacterized protein</fullName>
    </submittedName>
</protein>
<feature type="compositionally biased region" description="Polar residues" evidence="1">
    <location>
        <begin position="74"/>
        <end position="85"/>
    </location>
</feature>
<evidence type="ECO:0000313" key="3">
    <source>
        <dbReference type="Proteomes" id="UP001054837"/>
    </source>
</evidence>
<accession>A0AAV4MPK6</accession>
<name>A0AAV4MPK6_9ARAC</name>
<evidence type="ECO:0000313" key="2">
    <source>
        <dbReference type="EMBL" id="GIX73815.1"/>
    </source>
</evidence>
<keyword evidence="3" id="KW-1185">Reference proteome</keyword>
<organism evidence="2 3">
    <name type="scientific">Caerostris darwini</name>
    <dbReference type="NCBI Taxonomy" id="1538125"/>
    <lineage>
        <taxon>Eukaryota</taxon>
        <taxon>Metazoa</taxon>
        <taxon>Ecdysozoa</taxon>
        <taxon>Arthropoda</taxon>
        <taxon>Chelicerata</taxon>
        <taxon>Arachnida</taxon>
        <taxon>Araneae</taxon>
        <taxon>Araneomorphae</taxon>
        <taxon>Entelegynae</taxon>
        <taxon>Araneoidea</taxon>
        <taxon>Araneidae</taxon>
        <taxon>Caerostris</taxon>
    </lineage>
</organism>
<evidence type="ECO:0000256" key="1">
    <source>
        <dbReference type="SAM" id="MobiDB-lite"/>
    </source>
</evidence>
<dbReference type="EMBL" id="BPLQ01000648">
    <property type="protein sequence ID" value="GIX73815.1"/>
    <property type="molecule type" value="Genomic_DNA"/>
</dbReference>
<feature type="region of interest" description="Disordered" evidence="1">
    <location>
        <begin position="35"/>
        <end position="136"/>
    </location>
</feature>
<sequence length="136" mass="15925">MISFFFQLDAITLTKFNTIRTTTRSQQIYHINKSTPSVSVKENVQKYRRHHHRALLTSDSSNPLTNEHHPLSSKYPQQASSSWPRTKTARRKEKSHPINQHSSKNRSSDIETLDRYSSKKSDLQQIKGRLHITHFK</sequence>
<proteinExistence type="predicted"/>
<dbReference type="AlphaFoldDB" id="A0AAV4MPK6"/>
<comment type="caution">
    <text evidence="2">The sequence shown here is derived from an EMBL/GenBank/DDBJ whole genome shotgun (WGS) entry which is preliminary data.</text>
</comment>
<gene>
    <name evidence="2" type="ORF">CDAR_513761</name>
</gene>
<feature type="compositionally biased region" description="Basic and acidic residues" evidence="1">
    <location>
        <begin position="106"/>
        <end position="122"/>
    </location>
</feature>
<dbReference type="Proteomes" id="UP001054837">
    <property type="component" value="Unassembled WGS sequence"/>
</dbReference>
<reference evidence="2 3" key="1">
    <citation type="submission" date="2021-06" db="EMBL/GenBank/DDBJ databases">
        <title>Caerostris darwini draft genome.</title>
        <authorList>
            <person name="Kono N."/>
            <person name="Arakawa K."/>
        </authorList>
    </citation>
    <scope>NUCLEOTIDE SEQUENCE [LARGE SCALE GENOMIC DNA]</scope>
</reference>